<dbReference type="Proteomes" id="UP000275076">
    <property type="component" value="Unassembled WGS sequence"/>
</dbReference>
<evidence type="ECO:0000313" key="1">
    <source>
        <dbReference type="EMBL" id="RSL35155.1"/>
    </source>
</evidence>
<sequence length="65" mass="7371">MSNTCAQIKEMPTCPVAIYEFTSQRVYIQSKSPNLLAKPQNTIKKSKLTKEKLPANVMRGKLLLF</sequence>
<accession>A0A428N9V6</accession>
<keyword evidence="2" id="KW-1185">Reference proteome</keyword>
<comment type="caution">
    <text evidence="1">The sequence shown here is derived from an EMBL/GenBank/DDBJ whole genome shotgun (WGS) entry which is preliminary data.</text>
</comment>
<reference evidence="1 2" key="1">
    <citation type="submission" date="2018-10" db="EMBL/GenBank/DDBJ databases">
        <title>Draft genome sequence of Bacillus salarius IM0101, isolated from a hypersaline soil in Inner Mongolia, China.</title>
        <authorList>
            <person name="Yamprayoonswat W."/>
            <person name="Boonvisut S."/>
            <person name="Jumpathong W."/>
            <person name="Sittihan S."/>
            <person name="Ruangsuj P."/>
            <person name="Wanthongcharoen S."/>
            <person name="Thongpramul N."/>
            <person name="Pimmason S."/>
            <person name="Yu B."/>
            <person name="Yasawong M."/>
        </authorList>
    </citation>
    <scope>NUCLEOTIDE SEQUENCE [LARGE SCALE GENOMIC DNA]</scope>
    <source>
        <strain evidence="1 2">IM0101</strain>
    </source>
</reference>
<dbReference type="AlphaFoldDB" id="A0A428N9V6"/>
<dbReference type="EMBL" id="RBVX01000001">
    <property type="protein sequence ID" value="RSL35155.1"/>
    <property type="molecule type" value="Genomic_DNA"/>
</dbReference>
<name>A0A428N9V6_9BACI</name>
<evidence type="ECO:0000313" key="2">
    <source>
        <dbReference type="Proteomes" id="UP000275076"/>
    </source>
</evidence>
<gene>
    <name evidence="1" type="ORF">D7Z54_00855</name>
</gene>
<organism evidence="1 2">
    <name type="scientific">Salibacterium salarium</name>
    <dbReference type="NCBI Taxonomy" id="284579"/>
    <lineage>
        <taxon>Bacteria</taxon>
        <taxon>Bacillati</taxon>
        <taxon>Bacillota</taxon>
        <taxon>Bacilli</taxon>
        <taxon>Bacillales</taxon>
        <taxon>Bacillaceae</taxon>
    </lineage>
</organism>
<proteinExistence type="predicted"/>
<protein>
    <submittedName>
        <fullName evidence="1">Uncharacterized protein</fullName>
    </submittedName>
</protein>